<organism evidence="1 2">
    <name type="scientific">Diploscapter pachys</name>
    <dbReference type="NCBI Taxonomy" id="2018661"/>
    <lineage>
        <taxon>Eukaryota</taxon>
        <taxon>Metazoa</taxon>
        <taxon>Ecdysozoa</taxon>
        <taxon>Nematoda</taxon>
        <taxon>Chromadorea</taxon>
        <taxon>Rhabditida</taxon>
        <taxon>Rhabditina</taxon>
        <taxon>Rhabditomorpha</taxon>
        <taxon>Rhabditoidea</taxon>
        <taxon>Rhabditidae</taxon>
        <taxon>Diploscapter</taxon>
    </lineage>
</organism>
<comment type="caution">
    <text evidence="1">The sequence shown here is derived from an EMBL/GenBank/DDBJ whole genome shotgun (WGS) entry which is preliminary data.</text>
</comment>
<gene>
    <name evidence="1" type="ORF">WR25_23080</name>
</gene>
<proteinExistence type="predicted"/>
<reference evidence="1 2" key="1">
    <citation type="journal article" date="2017" name="Curr. Biol.">
        <title>Genome architecture and evolution of a unichromosomal asexual nematode.</title>
        <authorList>
            <person name="Fradin H."/>
            <person name="Zegar C."/>
            <person name="Gutwein M."/>
            <person name="Lucas J."/>
            <person name="Kovtun M."/>
            <person name="Corcoran D."/>
            <person name="Baugh L.R."/>
            <person name="Kiontke K."/>
            <person name="Gunsalus K."/>
            <person name="Fitch D.H."/>
            <person name="Piano F."/>
        </authorList>
    </citation>
    <scope>NUCLEOTIDE SEQUENCE [LARGE SCALE GENOMIC DNA]</scope>
    <source>
        <strain evidence="1">PF1309</strain>
    </source>
</reference>
<dbReference type="Proteomes" id="UP000218231">
    <property type="component" value="Unassembled WGS sequence"/>
</dbReference>
<protein>
    <submittedName>
        <fullName evidence="1">Uncharacterized protein</fullName>
    </submittedName>
</protein>
<accession>A0A2A2JY63</accession>
<keyword evidence="2" id="KW-1185">Reference proteome</keyword>
<dbReference type="EMBL" id="LIAE01010066">
    <property type="protein sequence ID" value="PAV66635.1"/>
    <property type="molecule type" value="Genomic_DNA"/>
</dbReference>
<sequence>MARLHLRVDTAEQAIGRQVARKHRPLRAEQIDDGAHRVAHERRIPVAPCKPEARQLHRHLRTGGQRSKTATPFTVTVGITQHRHAGMVDNHRHVRVERQAIPRQRRKTALPCVVLRHVTRGIAALRVGVPVDDMADAPHPRVACMRGKHGLHLGIVKCREGDDAGRQPIRLRQPLQPLGLGERVYGIGSGIDMHRADDVPPRHLSPVIRG</sequence>
<evidence type="ECO:0000313" key="1">
    <source>
        <dbReference type="EMBL" id="PAV66635.1"/>
    </source>
</evidence>
<dbReference type="AlphaFoldDB" id="A0A2A2JY63"/>
<name>A0A2A2JY63_9BILA</name>
<evidence type="ECO:0000313" key="2">
    <source>
        <dbReference type="Proteomes" id="UP000218231"/>
    </source>
</evidence>